<feature type="compositionally biased region" description="Basic and acidic residues" evidence="1">
    <location>
        <begin position="41"/>
        <end position="54"/>
    </location>
</feature>
<proteinExistence type="predicted"/>
<accession>A0A9P0HM70</accession>
<sequence length="68" mass="7518">MKEEDTRTRQFNVAVQGTAAVALLIYYRGDSRGNAGSGNVGEKKRSSRSMEGHCLKGTVPLFRRETTK</sequence>
<organism evidence="2 3">
    <name type="scientific">Nezara viridula</name>
    <name type="common">Southern green stink bug</name>
    <name type="synonym">Cimex viridulus</name>
    <dbReference type="NCBI Taxonomy" id="85310"/>
    <lineage>
        <taxon>Eukaryota</taxon>
        <taxon>Metazoa</taxon>
        <taxon>Ecdysozoa</taxon>
        <taxon>Arthropoda</taxon>
        <taxon>Hexapoda</taxon>
        <taxon>Insecta</taxon>
        <taxon>Pterygota</taxon>
        <taxon>Neoptera</taxon>
        <taxon>Paraneoptera</taxon>
        <taxon>Hemiptera</taxon>
        <taxon>Heteroptera</taxon>
        <taxon>Panheteroptera</taxon>
        <taxon>Pentatomomorpha</taxon>
        <taxon>Pentatomoidea</taxon>
        <taxon>Pentatomidae</taxon>
        <taxon>Pentatominae</taxon>
        <taxon>Nezara</taxon>
    </lineage>
</organism>
<evidence type="ECO:0000313" key="3">
    <source>
        <dbReference type="Proteomes" id="UP001152798"/>
    </source>
</evidence>
<keyword evidence="3" id="KW-1185">Reference proteome</keyword>
<name>A0A9P0HM70_NEZVI</name>
<dbReference type="Proteomes" id="UP001152798">
    <property type="component" value="Chromosome 6"/>
</dbReference>
<protein>
    <submittedName>
        <fullName evidence="2">Uncharacterized protein</fullName>
    </submittedName>
</protein>
<reference evidence="2" key="1">
    <citation type="submission" date="2022-01" db="EMBL/GenBank/DDBJ databases">
        <authorList>
            <person name="King R."/>
        </authorList>
    </citation>
    <scope>NUCLEOTIDE SEQUENCE</scope>
</reference>
<evidence type="ECO:0000256" key="1">
    <source>
        <dbReference type="SAM" id="MobiDB-lite"/>
    </source>
</evidence>
<dbReference type="OrthoDB" id="10409166at2759"/>
<dbReference type="AlphaFoldDB" id="A0A9P0HM70"/>
<evidence type="ECO:0000313" key="2">
    <source>
        <dbReference type="EMBL" id="CAH1405298.1"/>
    </source>
</evidence>
<feature type="region of interest" description="Disordered" evidence="1">
    <location>
        <begin position="30"/>
        <end position="68"/>
    </location>
</feature>
<dbReference type="EMBL" id="OV725082">
    <property type="protein sequence ID" value="CAH1405298.1"/>
    <property type="molecule type" value="Genomic_DNA"/>
</dbReference>
<gene>
    <name evidence="2" type="ORF">NEZAVI_LOCUS13535</name>
</gene>